<dbReference type="RefSeq" id="WP_175160017.1">
    <property type="nucleotide sequence ID" value="NZ_CADIKI010000006.1"/>
</dbReference>
<keyword evidence="1" id="KW-1133">Transmembrane helix</keyword>
<evidence type="ECO:0000313" key="3">
    <source>
        <dbReference type="Proteomes" id="UP000494252"/>
    </source>
</evidence>
<evidence type="ECO:0000313" key="2">
    <source>
        <dbReference type="EMBL" id="CAB3789108.1"/>
    </source>
</evidence>
<proteinExistence type="predicted"/>
<gene>
    <name evidence="2" type="ORF">LMG27177_02556</name>
</gene>
<dbReference type="EMBL" id="CADIKI010000006">
    <property type="protein sequence ID" value="CAB3789108.1"/>
    <property type="molecule type" value="Genomic_DNA"/>
</dbReference>
<protein>
    <submittedName>
        <fullName evidence="2">Uncharacterized protein</fullName>
    </submittedName>
</protein>
<accession>A0A6J5FY56</accession>
<feature type="transmembrane region" description="Helical" evidence="1">
    <location>
        <begin position="13"/>
        <end position="35"/>
    </location>
</feature>
<dbReference type="Proteomes" id="UP000494252">
    <property type="component" value="Unassembled WGS sequence"/>
</dbReference>
<keyword evidence="1" id="KW-0812">Transmembrane</keyword>
<keyword evidence="1" id="KW-0472">Membrane</keyword>
<dbReference type="AlphaFoldDB" id="A0A6J5FY56"/>
<keyword evidence="3" id="KW-1185">Reference proteome</keyword>
<reference evidence="2 3" key="1">
    <citation type="submission" date="2020-04" db="EMBL/GenBank/DDBJ databases">
        <authorList>
            <person name="De Canck E."/>
        </authorList>
    </citation>
    <scope>NUCLEOTIDE SEQUENCE [LARGE SCALE GENOMIC DNA]</scope>
    <source>
        <strain evidence="2 3">LMG 27177</strain>
    </source>
</reference>
<sequence>MISDPKYLIGEKIFPAGTIRCMLAVSVGFVLAATLEAKAEGRTISIVSGTYGQSCGALHGNVTREMAHRCNGRTTCEYLPRAPQKGRSTGACRNDFVAEWRCDSAEFHTAALGSAVRWGDTLVLSCVSERGAGK</sequence>
<name>A0A6J5FY56_9BURK</name>
<evidence type="ECO:0000256" key="1">
    <source>
        <dbReference type="SAM" id="Phobius"/>
    </source>
</evidence>
<organism evidence="2 3">
    <name type="scientific">Paraburkholderia fynbosensis</name>
    <dbReference type="NCBI Taxonomy" id="1200993"/>
    <lineage>
        <taxon>Bacteria</taxon>
        <taxon>Pseudomonadati</taxon>
        <taxon>Pseudomonadota</taxon>
        <taxon>Betaproteobacteria</taxon>
        <taxon>Burkholderiales</taxon>
        <taxon>Burkholderiaceae</taxon>
        <taxon>Paraburkholderia</taxon>
    </lineage>
</organism>